<dbReference type="AlphaFoldDB" id="A0A1W1VXG5"/>
<dbReference type="Proteomes" id="UP000192569">
    <property type="component" value="Chromosome I"/>
</dbReference>
<evidence type="ECO:0000313" key="2">
    <source>
        <dbReference type="Proteomes" id="UP000192569"/>
    </source>
</evidence>
<organism evidence="1 2">
    <name type="scientific">Thermanaeromonas toyohensis ToBE</name>
    <dbReference type="NCBI Taxonomy" id="698762"/>
    <lineage>
        <taxon>Bacteria</taxon>
        <taxon>Bacillati</taxon>
        <taxon>Bacillota</taxon>
        <taxon>Clostridia</taxon>
        <taxon>Neomoorellales</taxon>
        <taxon>Neomoorellaceae</taxon>
        <taxon>Thermanaeromonas</taxon>
    </lineage>
</organism>
<accession>A0A1W1VXG5</accession>
<name>A0A1W1VXG5_9FIRM</name>
<protein>
    <submittedName>
        <fullName evidence="1">Uncharacterized protein</fullName>
    </submittedName>
</protein>
<keyword evidence="2" id="KW-1185">Reference proteome</keyword>
<sequence>MAKVVRFGDIGEMIDYLAQKFDAGEIEGILICVKNHDKTFEVAWTETLSYIERLGLLEAAKADCHYKAMCAFCQ</sequence>
<proteinExistence type="predicted"/>
<gene>
    <name evidence="1" type="ORF">SAMN00808754_1949</name>
</gene>
<dbReference type="RefSeq" id="WP_084665531.1">
    <property type="nucleotide sequence ID" value="NZ_LT838272.1"/>
</dbReference>
<evidence type="ECO:0000313" key="1">
    <source>
        <dbReference type="EMBL" id="SMB97791.1"/>
    </source>
</evidence>
<reference evidence="1 2" key="1">
    <citation type="submission" date="2017-04" db="EMBL/GenBank/DDBJ databases">
        <authorList>
            <person name="Afonso C.L."/>
            <person name="Miller P.J."/>
            <person name="Scott M.A."/>
            <person name="Spackman E."/>
            <person name="Goraichik I."/>
            <person name="Dimitrov K.M."/>
            <person name="Suarez D.L."/>
            <person name="Swayne D.E."/>
        </authorList>
    </citation>
    <scope>NUCLEOTIDE SEQUENCE [LARGE SCALE GENOMIC DNA]</scope>
    <source>
        <strain evidence="1 2">ToBE</strain>
    </source>
</reference>
<dbReference type="EMBL" id="LT838272">
    <property type="protein sequence ID" value="SMB97791.1"/>
    <property type="molecule type" value="Genomic_DNA"/>
</dbReference>
<dbReference type="STRING" id="698762.SAMN00808754_1949"/>